<dbReference type="OrthoDB" id="5428259at2759"/>
<accession>A0A2T3AH55</accession>
<feature type="compositionally biased region" description="Basic and acidic residues" evidence="1">
    <location>
        <begin position="107"/>
        <end position="125"/>
    </location>
</feature>
<keyword evidence="3" id="KW-1185">Reference proteome</keyword>
<feature type="region of interest" description="Disordered" evidence="1">
    <location>
        <begin position="52"/>
        <end position="125"/>
    </location>
</feature>
<evidence type="ECO:0000256" key="1">
    <source>
        <dbReference type="SAM" id="MobiDB-lite"/>
    </source>
</evidence>
<sequence>MRIFDAATPEMRRMRNQKKDRSVLANMLITSESVEQVECVWDEGMSKIDRTRNVYDSPSVDGSPKEIKEQAPPAKKRRGRIAAVPTPQALRKTRSVTKALRSSTRGAKKEKIKSEEHQPSDGDVKDVKTHCGLTVFDDAAHDPAIATDIFASGRQMIPGESQLHDQSQFVAYKNRFTDMADNPFADHPMALPQRSAMQSLPANRPMSSMFGRHNHHTQFALFDKENERNPYAMHRISNLPAFLSQQRQSVQTDGLNPLCVQRQDNLSYLWSGFDASQETNTPFQTMSMMDYSALNSSIANGLNSSMNGGPSYQGGHISGENQEFSV</sequence>
<reference evidence="2 3" key="1">
    <citation type="journal article" date="2018" name="Mycol. Prog.">
        <title>Coniella lustricola, a new species from submerged detritus.</title>
        <authorList>
            <person name="Raudabaugh D.B."/>
            <person name="Iturriaga T."/>
            <person name="Carver A."/>
            <person name="Mondo S."/>
            <person name="Pangilinan J."/>
            <person name="Lipzen A."/>
            <person name="He G."/>
            <person name="Amirebrahimi M."/>
            <person name="Grigoriev I.V."/>
            <person name="Miller A.N."/>
        </authorList>
    </citation>
    <scope>NUCLEOTIDE SEQUENCE [LARGE SCALE GENOMIC DNA]</scope>
    <source>
        <strain evidence="2 3">B22-T-1</strain>
    </source>
</reference>
<dbReference type="EMBL" id="KZ678390">
    <property type="protein sequence ID" value="PSR97557.1"/>
    <property type="molecule type" value="Genomic_DNA"/>
</dbReference>
<name>A0A2T3AH55_9PEZI</name>
<feature type="region of interest" description="Disordered" evidence="1">
    <location>
        <begin position="305"/>
        <end position="326"/>
    </location>
</feature>
<protein>
    <submittedName>
        <fullName evidence="2">Uncharacterized protein</fullName>
    </submittedName>
</protein>
<dbReference type="STRING" id="2025994.A0A2T3AH55"/>
<evidence type="ECO:0000313" key="2">
    <source>
        <dbReference type="EMBL" id="PSR97557.1"/>
    </source>
</evidence>
<dbReference type="AlphaFoldDB" id="A0A2T3AH55"/>
<dbReference type="Proteomes" id="UP000241462">
    <property type="component" value="Unassembled WGS sequence"/>
</dbReference>
<evidence type="ECO:0000313" key="3">
    <source>
        <dbReference type="Proteomes" id="UP000241462"/>
    </source>
</evidence>
<proteinExistence type="predicted"/>
<organism evidence="2 3">
    <name type="scientific">Coniella lustricola</name>
    <dbReference type="NCBI Taxonomy" id="2025994"/>
    <lineage>
        <taxon>Eukaryota</taxon>
        <taxon>Fungi</taxon>
        <taxon>Dikarya</taxon>
        <taxon>Ascomycota</taxon>
        <taxon>Pezizomycotina</taxon>
        <taxon>Sordariomycetes</taxon>
        <taxon>Sordariomycetidae</taxon>
        <taxon>Diaporthales</taxon>
        <taxon>Schizoparmaceae</taxon>
        <taxon>Coniella</taxon>
    </lineage>
</organism>
<gene>
    <name evidence="2" type="ORF">BD289DRAFT_92277</name>
</gene>
<dbReference type="InParanoid" id="A0A2T3AH55"/>